<keyword evidence="1" id="KW-0472">Membrane</keyword>
<protein>
    <submittedName>
        <fullName evidence="2">Uncharacterized protein</fullName>
    </submittedName>
</protein>
<proteinExistence type="predicted"/>
<dbReference type="Proteomes" id="UP000838748">
    <property type="component" value="Unassembled WGS sequence"/>
</dbReference>
<keyword evidence="1" id="KW-1133">Transmembrane helix</keyword>
<evidence type="ECO:0000256" key="1">
    <source>
        <dbReference type="SAM" id="Phobius"/>
    </source>
</evidence>
<accession>A0ABN8E4L0</accession>
<comment type="caution">
    <text evidence="2">The sequence shown here is derived from an EMBL/GenBank/DDBJ whole genome shotgun (WGS) entry which is preliminary data.</text>
</comment>
<sequence>MNIRKLLDVLLVLSFLTAIAVIFNSASLFAGVIASAYILPFFVVLLMVYALLYVSNKAQYKLQTMPARNLHTKYTRKGQPKG</sequence>
<organism evidence="2 3">
    <name type="scientific">Vibrio marisflavi CECT 7928</name>
    <dbReference type="NCBI Taxonomy" id="634439"/>
    <lineage>
        <taxon>Bacteria</taxon>
        <taxon>Pseudomonadati</taxon>
        <taxon>Pseudomonadota</taxon>
        <taxon>Gammaproteobacteria</taxon>
        <taxon>Vibrionales</taxon>
        <taxon>Vibrionaceae</taxon>
        <taxon>Vibrio</taxon>
    </lineage>
</organism>
<feature type="transmembrane region" description="Helical" evidence="1">
    <location>
        <begin position="30"/>
        <end position="54"/>
    </location>
</feature>
<evidence type="ECO:0000313" key="2">
    <source>
        <dbReference type="EMBL" id="CAH0539463.1"/>
    </source>
</evidence>
<keyword evidence="3" id="KW-1185">Reference proteome</keyword>
<keyword evidence="1" id="KW-0812">Transmembrane</keyword>
<evidence type="ECO:0000313" key="3">
    <source>
        <dbReference type="Proteomes" id="UP000838748"/>
    </source>
</evidence>
<dbReference type="EMBL" id="CAKLDM010000002">
    <property type="protein sequence ID" value="CAH0539463.1"/>
    <property type="molecule type" value="Genomic_DNA"/>
</dbReference>
<reference evidence="2" key="1">
    <citation type="submission" date="2021-11" db="EMBL/GenBank/DDBJ databases">
        <authorList>
            <person name="Rodrigo-Torres L."/>
            <person name="Arahal R. D."/>
            <person name="Lucena T."/>
        </authorList>
    </citation>
    <scope>NUCLEOTIDE SEQUENCE</scope>
    <source>
        <strain evidence="2">CECT 7928</strain>
    </source>
</reference>
<gene>
    <name evidence="2" type="ORF">VMF7928_02167</name>
</gene>
<dbReference type="RefSeq" id="WP_237361476.1">
    <property type="nucleotide sequence ID" value="NZ_CAKLDM010000002.1"/>
</dbReference>
<name>A0ABN8E4L0_9VIBR</name>